<dbReference type="Pfam" id="PF00535">
    <property type="entry name" value="Glycos_transf_2"/>
    <property type="match status" value="1"/>
</dbReference>
<keyword evidence="4 7" id="KW-0808">Transferase</keyword>
<dbReference type="AlphaFoldDB" id="A0A6M0RKG8"/>
<evidence type="ECO:0000259" key="6">
    <source>
        <dbReference type="Pfam" id="PF00535"/>
    </source>
</evidence>
<dbReference type="EMBL" id="QXHD01000004">
    <property type="protein sequence ID" value="NEZ56380.1"/>
    <property type="molecule type" value="Genomic_DNA"/>
</dbReference>
<name>A0A6M0RKG8_9CYAN</name>
<organism evidence="7 8">
    <name type="scientific">Adonisia turfae CCMR0081</name>
    <dbReference type="NCBI Taxonomy" id="2292702"/>
    <lineage>
        <taxon>Bacteria</taxon>
        <taxon>Bacillati</taxon>
        <taxon>Cyanobacteriota</taxon>
        <taxon>Adonisia</taxon>
        <taxon>Adonisia turfae</taxon>
    </lineage>
</organism>
<evidence type="ECO:0000256" key="2">
    <source>
        <dbReference type="ARBA" id="ARBA00006739"/>
    </source>
</evidence>
<dbReference type="PANTHER" id="PTHR43179">
    <property type="entry name" value="RHAMNOSYLTRANSFERASE WBBL"/>
    <property type="match status" value="1"/>
</dbReference>
<comment type="pathway">
    <text evidence="1">Cell wall biogenesis; cell wall polysaccharide biosynthesis.</text>
</comment>
<reference evidence="7 8" key="1">
    <citation type="journal article" date="2020" name="Microb. Ecol.">
        <title>Ecogenomics of the Marine Benthic Filamentous Cyanobacterium Adonisia.</title>
        <authorList>
            <person name="Walter J.M."/>
            <person name="Coutinho F.H."/>
            <person name="Leomil L."/>
            <person name="Hargreaves P.I."/>
            <person name="Campeao M.E."/>
            <person name="Vieira V.V."/>
            <person name="Silva B.S."/>
            <person name="Fistarol G.O."/>
            <person name="Salomon P.S."/>
            <person name="Sawabe T."/>
            <person name="Mino S."/>
            <person name="Hosokawa M."/>
            <person name="Miyashita H."/>
            <person name="Maruyama F."/>
            <person name="van Verk M.C."/>
            <person name="Dutilh B.E."/>
            <person name="Thompson C.C."/>
            <person name="Thompson F.L."/>
        </authorList>
    </citation>
    <scope>NUCLEOTIDE SEQUENCE [LARGE SCALE GENOMIC DNA]</scope>
    <source>
        <strain evidence="7 8">CCMR0081</strain>
    </source>
</reference>
<proteinExistence type="inferred from homology"/>
<keyword evidence="8" id="KW-1185">Reference proteome</keyword>
<feature type="compositionally biased region" description="Polar residues" evidence="5">
    <location>
        <begin position="8"/>
        <end position="21"/>
    </location>
</feature>
<evidence type="ECO:0000256" key="5">
    <source>
        <dbReference type="SAM" id="MobiDB-lite"/>
    </source>
</evidence>
<dbReference type="SUPFAM" id="SSF53448">
    <property type="entry name" value="Nucleotide-diphospho-sugar transferases"/>
    <property type="match status" value="1"/>
</dbReference>
<dbReference type="GO" id="GO:0016757">
    <property type="term" value="F:glycosyltransferase activity"/>
    <property type="evidence" value="ECO:0007669"/>
    <property type="project" value="UniProtKB-KW"/>
</dbReference>
<dbReference type="InterPro" id="IPR001173">
    <property type="entry name" value="Glyco_trans_2-like"/>
</dbReference>
<evidence type="ECO:0000256" key="4">
    <source>
        <dbReference type="ARBA" id="ARBA00022679"/>
    </source>
</evidence>
<dbReference type="Proteomes" id="UP000481033">
    <property type="component" value="Unassembled WGS sequence"/>
</dbReference>
<comment type="caution">
    <text evidence="7">The sequence shown here is derived from an EMBL/GenBank/DDBJ whole genome shotgun (WGS) entry which is preliminary data.</text>
</comment>
<evidence type="ECO:0000256" key="3">
    <source>
        <dbReference type="ARBA" id="ARBA00022676"/>
    </source>
</evidence>
<evidence type="ECO:0000313" key="8">
    <source>
        <dbReference type="Proteomes" id="UP000481033"/>
    </source>
</evidence>
<protein>
    <submittedName>
        <fullName evidence="7">Glycosyltransferase family 2 protein</fullName>
    </submittedName>
</protein>
<accession>A0A6M0RKG8</accession>
<evidence type="ECO:0000313" key="7">
    <source>
        <dbReference type="EMBL" id="NEZ56380.1"/>
    </source>
</evidence>
<dbReference type="Gene3D" id="3.90.550.10">
    <property type="entry name" value="Spore Coat Polysaccharide Biosynthesis Protein SpsA, Chain A"/>
    <property type="match status" value="1"/>
</dbReference>
<comment type="similarity">
    <text evidence="2">Belongs to the glycosyltransferase 2 family.</text>
</comment>
<feature type="region of interest" description="Disordered" evidence="5">
    <location>
        <begin position="1"/>
        <end position="28"/>
    </location>
</feature>
<dbReference type="PANTHER" id="PTHR43179:SF12">
    <property type="entry name" value="GALACTOFURANOSYLTRANSFERASE GLFT2"/>
    <property type="match status" value="1"/>
</dbReference>
<evidence type="ECO:0000256" key="1">
    <source>
        <dbReference type="ARBA" id="ARBA00004776"/>
    </source>
</evidence>
<sequence>MGKGGQCLSKSSKPISPQIWHNSEERRKRPGIMDSESLSFSIVITTYNRVELLKRAIATALDQTVPCQVIVVDNASTDGTQAYVESLGDQVLYHRNPTNANHSGAVNAGVERAMGTWIKLVDDDDYLAPNCIEELIRAIQQRPEAVICSCQAAQVNGEGQELSRTPVTGPGQAFYIPQVDIHYGMFLEVVPFGTPIQVAVRRDAFMKSGGWDLGMTGFDDIDSWIRVADYGDALFINKCLTYRTVWPGGYDQKITLQRRLDTNVLIKERIYQHVSPKHQDKLPTLKTIRQYLSLHWMIVALKQKQIPSALSFGIPAIFSPKAWQLLQQAVNFRKQKSTPPIAKLVLE</sequence>
<gene>
    <name evidence="7" type="ORF">DXZ20_11990</name>
</gene>
<keyword evidence="3" id="KW-0328">Glycosyltransferase</keyword>
<dbReference type="InterPro" id="IPR029044">
    <property type="entry name" value="Nucleotide-diphossugar_trans"/>
</dbReference>
<feature type="domain" description="Glycosyltransferase 2-like" evidence="6">
    <location>
        <begin position="41"/>
        <end position="207"/>
    </location>
</feature>